<gene>
    <name evidence="2" type="ORF">NBO_281g0003</name>
</gene>
<sequence length="96" mass="11259">MKEEVIDDFINGLDSNTQKELLDCLMLYNNTIEDIFTDTSVHICLYTSYIDSIKANLVYNESIMLRNRSCYFYCLFLGVYMIIGFYLGFNIGNKYL</sequence>
<evidence type="ECO:0000313" key="2">
    <source>
        <dbReference type="EMBL" id="EOB12982.1"/>
    </source>
</evidence>
<evidence type="ECO:0000313" key="3">
    <source>
        <dbReference type="Proteomes" id="UP000016927"/>
    </source>
</evidence>
<keyword evidence="1" id="KW-1133">Transmembrane helix</keyword>
<keyword evidence="1" id="KW-0472">Membrane</keyword>
<dbReference type="AlphaFoldDB" id="R0KS01"/>
<feature type="transmembrane region" description="Helical" evidence="1">
    <location>
        <begin position="70"/>
        <end position="89"/>
    </location>
</feature>
<keyword evidence="3" id="KW-1185">Reference proteome</keyword>
<evidence type="ECO:0000256" key="1">
    <source>
        <dbReference type="SAM" id="Phobius"/>
    </source>
</evidence>
<dbReference type="EMBL" id="KB909189">
    <property type="protein sequence ID" value="EOB12982.1"/>
    <property type="molecule type" value="Genomic_DNA"/>
</dbReference>
<dbReference type="HOGENOM" id="CLU_2360263_0_0_1"/>
<name>R0KS01_NOSB1</name>
<proteinExistence type="predicted"/>
<protein>
    <submittedName>
        <fullName evidence="2">Uncharacterized protein</fullName>
    </submittedName>
</protein>
<dbReference type="Proteomes" id="UP000016927">
    <property type="component" value="Unassembled WGS sequence"/>
</dbReference>
<organism evidence="2 3">
    <name type="scientific">Nosema bombycis (strain CQ1 / CVCC 102059)</name>
    <name type="common">Microsporidian parasite</name>
    <name type="synonym">Pebrine of silkworm</name>
    <dbReference type="NCBI Taxonomy" id="578461"/>
    <lineage>
        <taxon>Eukaryota</taxon>
        <taxon>Fungi</taxon>
        <taxon>Fungi incertae sedis</taxon>
        <taxon>Microsporidia</taxon>
        <taxon>Nosematidae</taxon>
        <taxon>Nosema</taxon>
    </lineage>
</organism>
<reference evidence="2 3" key="1">
    <citation type="journal article" date="2013" name="BMC Genomics">
        <title>Comparative genomics of parasitic silkworm microsporidia reveal an association between genome expansion and host adaptation.</title>
        <authorList>
            <person name="Pan G."/>
            <person name="Xu J."/>
            <person name="Li T."/>
            <person name="Xia Q."/>
            <person name="Liu S.L."/>
            <person name="Zhang G."/>
            <person name="Li S."/>
            <person name="Li C."/>
            <person name="Liu H."/>
            <person name="Yang L."/>
            <person name="Liu T."/>
            <person name="Zhang X."/>
            <person name="Wu Z."/>
            <person name="Fan W."/>
            <person name="Dang X."/>
            <person name="Xiang H."/>
            <person name="Tao M."/>
            <person name="Li Y."/>
            <person name="Hu J."/>
            <person name="Li Z."/>
            <person name="Lin L."/>
            <person name="Luo J."/>
            <person name="Geng L."/>
            <person name="Wang L."/>
            <person name="Long M."/>
            <person name="Wan Y."/>
            <person name="He N."/>
            <person name="Zhang Z."/>
            <person name="Lu C."/>
            <person name="Keeling P.J."/>
            <person name="Wang J."/>
            <person name="Xiang Z."/>
            <person name="Zhou Z."/>
        </authorList>
    </citation>
    <scope>NUCLEOTIDE SEQUENCE [LARGE SCALE GENOMIC DNA]</scope>
    <source>
        <strain evidence="3">CQ1 / CVCC 102059</strain>
    </source>
</reference>
<keyword evidence="1" id="KW-0812">Transmembrane</keyword>
<accession>R0KS01</accession>
<dbReference type="VEuPathDB" id="MicrosporidiaDB:NBO_281g0003"/>